<dbReference type="RefSeq" id="WP_135956216.1">
    <property type="nucleotide sequence ID" value="NZ_JABCKY010000007.1"/>
</dbReference>
<dbReference type="EMBL" id="JABCKY010000007">
    <property type="protein sequence ID" value="NMT65020.1"/>
    <property type="molecule type" value="Genomic_DNA"/>
</dbReference>
<dbReference type="AlphaFoldDB" id="A0A7Y0WTS3"/>
<comment type="caution">
    <text evidence="1">The sequence shown here is derived from an EMBL/GenBank/DDBJ whole genome shotgun (WGS) entry which is preliminary data.</text>
</comment>
<name>A0A7Y0WTS3_9GAMM</name>
<dbReference type="OrthoDB" id="9911168at2"/>
<evidence type="ECO:0000313" key="2">
    <source>
        <dbReference type="Proteomes" id="UP000567186"/>
    </source>
</evidence>
<sequence length="172" mass="19555">MNTAKYRIDDLYLLSGLTADLFYHEASKIMEEHAVRCGSIIIDMPPPHSEPEDAAGQPYPEPDIIFRPEQKKGPAADENNLKMENDGKPALNLYRWASRLPRAHGNGDIIVMAESLDQAREFARIQGRKYIQEQSSFIEMLRLNEELRVLEADLLNEPELIPAGVVLIRRSE</sequence>
<dbReference type="Proteomes" id="UP000567186">
    <property type="component" value="Unassembled WGS sequence"/>
</dbReference>
<keyword evidence="2" id="KW-1185">Reference proteome</keyword>
<evidence type="ECO:0000313" key="1">
    <source>
        <dbReference type="EMBL" id="NMT65020.1"/>
    </source>
</evidence>
<accession>A0A7Y0WTS3</accession>
<gene>
    <name evidence="1" type="ORF">HIU99_15650</name>
</gene>
<protein>
    <submittedName>
        <fullName evidence="1">Uncharacterized protein</fullName>
    </submittedName>
</protein>
<reference evidence="1 2" key="1">
    <citation type="submission" date="2020-04" db="EMBL/GenBank/DDBJ databases">
        <title>Marinobacter oceani sp. nov., isolated from marine solar saltern.</title>
        <authorList>
            <person name="Chen X.-Y."/>
        </authorList>
    </citation>
    <scope>NUCLEOTIDE SEQUENCE [LARGE SCALE GENOMIC DNA]</scope>
    <source>
        <strain evidence="1 2">W62</strain>
    </source>
</reference>
<organism evidence="1 2">
    <name type="scientific">Marinobacter orientalis</name>
    <dbReference type="NCBI Taxonomy" id="1928859"/>
    <lineage>
        <taxon>Bacteria</taxon>
        <taxon>Pseudomonadati</taxon>
        <taxon>Pseudomonadota</taxon>
        <taxon>Gammaproteobacteria</taxon>
        <taxon>Pseudomonadales</taxon>
        <taxon>Marinobacteraceae</taxon>
        <taxon>Marinobacter</taxon>
    </lineage>
</organism>
<proteinExistence type="predicted"/>